<gene>
    <name evidence="4" type="ORF">HPP92_028560</name>
</gene>
<dbReference type="InterPro" id="IPR044244">
    <property type="entry name" value="TTC27/Emw1"/>
</dbReference>
<dbReference type="InterPro" id="IPR013105">
    <property type="entry name" value="TPR_2"/>
</dbReference>
<dbReference type="PROSITE" id="PS50005">
    <property type="entry name" value="TPR"/>
    <property type="match status" value="1"/>
</dbReference>
<dbReference type="EMBL" id="JADCNL010000517">
    <property type="protein sequence ID" value="KAG0447035.1"/>
    <property type="molecule type" value="Genomic_DNA"/>
</dbReference>
<organism evidence="4 5">
    <name type="scientific">Vanilla planifolia</name>
    <name type="common">Vanilla</name>
    <dbReference type="NCBI Taxonomy" id="51239"/>
    <lineage>
        <taxon>Eukaryota</taxon>
        <taxon>Viridiplantae</taxon>
        <taxon>Streptophyta</taxon>
        <taxon>Embryophyta</taxon>
        <taxon>Tracheophyta</taxon>
        <taxon>Spermatophyta</taxon>
        <taxon>Magnoliopsida</taxon>
        <taxon>Liliopsida</taxon>
        <taxon>Asparagales</taxon>
        <taxon>Orchidaceae</taxon>
        <taxon>Vanilloideae</taxon>
        <taxon>Vanilleae</taxon>
        <taxon>Vanilla</taxon>
    </lineage>
</organism>
<dbReference type="PANTHER" id="PTHR16193:SF0">
    <property type="entry name" value="TETRATRICOPEPTIDE REPEAT PROTEIN 27"/>
    <property type="match status" value="1"/>
</dbReference>
<dbReference type="PANTHER" id="PTHR16193">
    <property type="entry name" value="TETRATRICOPEPTIDE REPEAT PROTEIN 27"/>
    <property type="match status" value="1"/>
</dbReference>
<comment type="caution">
    <text evidence="4">The sequence shown here is derived from an EMBL/GenBank/DDBJ whole genome shotgun (WGS) entry which is preliminary data.</text>
</comment>
<dbReference type="Pfam" id="PF07719">
    <property type="entry name" value="TPR_2"/>
    <property type="match status" value="1"/>
</dbReference>
<evidence type="ECO:0000313" key="5">
    <source>
        <dbReference type="Proteomes" id="UP000636800"/>
    </source>
</evidence>
<dbReference type="SMART" id="SM00028">
    <property type="entry name" value="TPR"/>
    <property type="match status" value="2"/>
</dbReference>
<evidence type="ECO:0000313" key="4">
    <source>
        <dbReference type="EMBL" id="KAG0447035.1"/>
    </source>
</evidence>
<proteinExistence type="predicted"/>
<keyword evidence="5" id="KW-1185">Reference proteome</keyword>
<dbReference type="SUPFAM" id="SSF48452">
    <property type="entry name" value="TPR-like"/>
    <property type="match status" value="1"/>
</dbReference>
<reference evidence="4 5" key="1">
    <citation type="journal article" date="2020" name="Nat. Food">
        <title>A phased Vanilla planifolia genome enables genetic improvement of flavour and production.</title>
        <authorList>
            <person name="Hasing T."/>
            <person name="Tang H."/>
            <person name="Brym M."/>
            <person name="Khazi F."/>
            <person name="Huang T."/>
            <person name="Chambers A.H."/>
        </authorList>
    </citation>
    <scope>NUCLEOTIDE SEQUENCE [LARGE SCALE GENOMIC DNA]</scope>
    <source>
        <tissue evidence="4">Leaf</tissue>
    </source>
</reference>
<dbReference type="InterPro" id="IPR011990">
    <property type="entry name" value="TPR-like_helical_dom_sf"/>
</dbReference>
<feature type="non-terminal residue" evidence="4">
    <location>
        <position position="405"/>
    </location>
</feature>
<keyword evidence="2 3" id="KW-0802">TPR repeat</keyword>
<dbReference type="InterPro" id="IPR019734">
    <property type="entry name" value="TPR_rpt"/>
</dbReference>
<evidence type="ECO:0000256" key="3">
    <source>
        <dbReference type="PROSITE-ProRule" id="PRU00339"/>
    </source>
</evidence>
<feature type="repeat" description="TPR" evidence="3">
    <location>
        <begin position="125"/>
        <end position="158"/>
    </location>
</feature>
<dbReference type="AlphaFoldDB" id="A0A835P4Z3"/>
<evidence type="ECO:0000256" key="2">
    <source>
        <dbReference type="ARBA" id="ARBA00022803"/>
    </source>
</evidence>
<accession>A0A835P4Z3</accession>
<sequence>NMVSFAWLWHGRRSPQDFEDLELWDNLIYCYRLLDKKAAAVDLINARLSDTPDDPKLWCSLGDVTNKERLLRKALEVSNNKSARAMRSLARSAYNRAIMVLPNPSAGDSHFCNLESAMAVNSLYPDGWFALGAAALKARDIDRAVDGFTRAVQLDPENGEAWNNIACLHMINKKSKPAFIAFKEALKFRCRQLSPGTGSHKMVLDLSSNKRVDIELLNKVLTKVEENTLRFSDDAAKPQHIDESQNDSYSDSCKESENPELLLEERERGLLVPIIGSILQQVIKSGSDTGEIWGLYARWHKLKGNLSICSEALLKQIRSYQGTDMWNNIERFKKFAKASLLLCSVYMELASFNGSRRELFAAEMHLKNSLKQAINFSETQEYRDLQSCLDEVKKRFDAISNVSQL</sequence>
<dbReference type="Gene3D" id="1.25.40.10">
    <property type="entry name" value="Tetratricopeptide repeat domain"/>
    <property type="match status" value="1"/>
</dbReference>
<evidence type="ECO:0000256" key="1">
    <source>
        <dbReference type="ARBA" id="ARBA00022737"/>
    </source>
</evidence>
<protein>
    <submittedName>
        <fullName evidence="4">Uncharacterized protein</fullName>
    </submittedName>
</protein>
<dbReference type="Proteomes" id="UP000636800">
    <property type="component" value="Unassembled WGS sequence"/>
</dbReference>
<keyword evidence="1" id="KW-0677">Repeat</keyword>
<name>A0A835P4Z3_VANPL</name>